<keyword evidence="3" id="KW-0547">Nucleotide-binding</keyword>
<feature type="domain" description="HD" evidence="7">
    <location>
        <begin position="18"/>
        <end position="133"/>
    </location>
</feature>
<dbReference type="PROSITE" id="PS51831">
    <property type="entry name" value="HD"/>
    <property type="match status" value="1"/>
</dbReference>
<evidence type="ECO:0000256" key="1">
    <source>
        <dbReference type="ARBA" id="ARBA00012506"/>
    </source>
</evidence>
<dbReference type="AlphaFoldDB" id="A0A859FE19"/>
<dbReference type="CDD" id="cd00077">
    <property type="entry name" value="HDc"/>
    <property type="match status" value="1"/>
</dbReference>
<evidence type="ECO:0000256" key="4">
    <source>
        <dbReference type="ARBA" id="ARBA00022801"/>
    </source>
</evidence>
<keyword evidence="2" id="KW-0479">Metal-binding</keyword>
<dbReference type="EMBL" id="CP041372">
    <property type="protein sequence ID" value="QKS70834.1"/>
    <property type="molecule type" value="Genomic_DNA"/>
</dbReference>
<evidence type="ECO:0000313" key="9">
    <source>
        <dbReference type="Proteomes" id="UP000318138"/>
    </source>
</evidence>
<dbReference type="GO" id="GO:0046872">
    <property type="term" value="F:metal ion binding"/>
    <property type="evidence" value="ECO:0007669"/>
    <property type="project" value="UniProtKB-KW"/>
</dbReference>
<protein>
    <recommendedName>
        <fullName evidence="1">bis(5'-nucleosyl)-tetraphosphatase (symmetrical)</fullName>
        <ecNumber evidence="1">3.6.1.41</ecNumber>
    </recommendedName>
</protein>
<comment type="catalytic activity">
    <reaction evidence="6">
        <text>P(1),P(4)-bis(5'-adenosyl) tetraphosphate + H2O = 2 ADP + 2 H(+)</text>
        <dbReference type="Rhea" id="RHEA:24252"/>
        <dbReference type="ChEBI" id="CHEBI:15377"/>
        <dbReference type="ChEBI" id="CHEBI:15378"/>
        <dbReference type="ChEBI" id="CHEBI:58141"/>
        <dbReference type="ChEBI" id="CHEBI:456216"/>
        <dbReference type="EC" id="3.6.1.41"/>
    </reaction>
</comment>
<sequence>MNESKALHAVESALKRKRFEHTVRVVETATELQKQYGGNLNVIRLAAILHDYAKYRPIAEMQNRVKESDSLPNNLLDYGDELLHAFVGAEYVKEELQVTNKQVLSAITYHTTGKKNMSKEEMIVFLADYIEPGRTFQGAELAREAAKTSLERGCMLALKQTIAHLVSKERSIYPDTFKAYNSLITTLEKDRD</sequence>
<dbReference type="GO" id="GO:0000166">
    <property type="term" value="F:nucleotide binding"/>
    <property type="evidence" value="ECO:0007669"/>
    <property type="project" value="UniProtKB-KW"/>
</dbReference>
<reference evidence="9" key="1">
    <citation type="submission" date="2019-07" db="EMBL/GenBank/DDBJ databases">
        <title>Bacillus alkalisoli sp. nov. isolated from saline soil.</title>
        <authorList>
            <person name="Sun J.-Q."/>
            <person name="Xu L."/>
        </authorList>
    </citation>
    <scope>NUCLEOTIDE SEQUENCE [LARGE SCALE GENOMIC DNA]</scope>
    <source>
        <strain evidence="9">M4U3P1</strain>
    </source>
</reference>
<gene>
    <name evidence="8" type="ORF">FLK61_29320</name>
</gene>
<evidence type="ECO:0000259" key="7">
    <source>
        <dbReference type="PROSITE" id="PS51831"/>
    </source>
</evidence>
<dbReference type="PANTHER" id="PTHR35795:SF1">
    <property type="entry name" value="BIS(5'-NUCLEOSYL)-TETRAPHOSPHATASE, SYMMETRICAL"/>
    <property type="match status" value="1"/>
</dbReference>
<dbReference type="EC" id="3.6.1.41" evidence="1"/>
<dbReference type="NCBIfam" id="TIGR00488">
    <property type="entry name" value="bis(5'-nucleosyl)-tetraphosphatase (symmetrical) YqeK"/>
    <property type="match status" value="1"/>
</dbReference>
<proteinExistence type="predicted"/>
<organism evidence="8 9">
    <name type="scientific">Paenalkalicoccus suaedae</name>
    <dbReference type="NCBI Taxonomy" id="2592382"/>
    <lineage>
        <taxon>Bacteria</taxon>
        <taxon>Bacillati</taxon>
        <taxon>Bacillota</taxon>
        <taxon>Bacilli</taxon>
        <taxon>Bacillales</taxon>
        <taxon>Bacillaceae</taxon>
        <taxon>Paenalkalicoccus</taxon>
    </lineage>
</organism>
<keyword evidence="9" id="KW-1185">Reference proteome</keyword>
<dbReference type="SUPFAM" id="SSF109604">
    <property type="entry name" value="HD-domain/PDEase-like"/>
    <property type="match status" value="1"/>
</dbReference>
<evidence type="ECO:0000256" key="5">
    <source>
        <dbReference type="ARBA" id="ARBA00023004"/>
    </source>
</evidence>
<dbReference type="PANTHER" id="PTHR35795">
    <property type="entry name" value="SLR1885 PROTEIN"/>
    <property type="match status" value="1"/>
</dbReference>
<name>A0A859FE19_9BACI</name>
<dbReference type="GO" id="GO:0008803">
    <property type="term" value="F:bis(5'-nucleosyl)-tetraphosphatase (symmetrical) activity"/>
    <property type="evidence" value="ECO:0007669"/>
    <property type="project" value="UniProtKB-EC"/>
</dbReference>
<accession>A0A859FE19</accession>
<keyword evidence="5" id="KW-0408">Iron</keyword>
<evidence type="ECO:0000256" key="3">
    <source>
        <dbReference type="ARBA" id="ARBA00022741"/>
    </source>
</evidence>
<evidence type="ECO:0000256" key="6">
    <source>
        <dbReference type="ARBA" id="ARBA00049417"/>
    </source>
</evidence>
<dbReference type="SMART" id="SM00471">
    <property type="entry name" value="HDc"/>
    <property type="match status" value="1"/>
</dbReference>
<dbReference type="InterPro" id="IPR051094">
    <property type="entry name" value="Diverse_Catalytic_Enzymes"/>
</dbReference>
<dbReference type="Pfam" id="PF01966">
    <property type="entry name" value="HD"/>
    <property type="match status" value="1"/>
</dbReference>
<dbReference type="Gene3D" id="1.10.3210.10">
    <property type="entry name" value="Hypothetical protein af1432"/>
    <property type="match status" value="1"/>
</dbReference>
<evidence type="ECO:0000256" key="2">
    <source>
        <dbReference type="ARBA" id="ARBA00022723"/>
    </source>
</evidence>
<keyword evidence="4" id="KW-0378">Hydrolase</keyword>
<dbReference type="InterPro" id="IPR006674">
    <property type="entry name" value="HD_domain"/>
</dbReference>
<evidence type="ECO:0000313" key="8">
    <source>
        <dbReference type="EMBL" id="QKS70834.1"/>
    </source>
</evidence>
<dbReference type="KEGG" id="psua:FLK61_29320"/>
<dbReference type="InterPro" id="IPR003607">
    <property type="entry name" value="HD/PDEase_dom"/>
</dbReference>
<dbReference type="InterPro" id="IPR005249">
    <property type="entry name" value="YqeK"/>
</dbReference>
<dbReference type="Proteomes" id="UP000318138">
    <property type="component" value="Chromosome"/>
</dbReference>
<dbReference type="RefSeq" id="WP_176008868.1">
    <property type="nucleotide sequence ID" value="NZ_CP041372.2"/>
</dbReference>